<gene>
    <name evidence="1" type="ORF">S06H3_59554</name>
</gene>
<dbReference type="EMBL" id="BARV01038711">
    <property type="protein sequence ID" value="GAI50210.1"/>
    <property type="molecule type" value="Genomic_DNA"/>
</dbReference>
<accession>X1QGQ5</accession>
<feature type="non-terminal residue" evidence="1">
    <location>
        <position position="1"/>
    </location>
</feature>
<reference evidence="1" key="1">
    <citation type="journal article" date="2014" name="Front. Microbiol.">
        <title>High frequency of phylogenetically diverse reductive dehalogenase-homologous genes in deep subseafloor sedimentary metagenomes.</title>
        <authorList>
            <person name="Kawai M."/>
            <person name="Futagami T."/>
            <person name="Toyoda A."/>
            <person name="Takaki Y."/>
            <person name="Nishi S."/>
            <person name="Hori S."/>
            <person name="Arai W."/>
            <person name="Tsubouchi T."/>
            <person name="Morono Y."/>
            <person name="Uchiyama I."/>
            <person name="Ito T."/>
            <person name="Fujiyama A."/>
            <person name="Inagaki F."/>
            <person name="Takami H."/>
        </authorList>
    </citation>
    <scope>NUCLEOTIDE SEQUENCE</scope>
    <source>
        <strain evidence="1">Expedition CK06-06</strain>
    </source>
</reference>
<proteinExistence type="predicted"/>
<dbReference type="AlphaFoldDB" id="X1QGQ5"/>
<name>X1QGQ5_9ZZZZ</name>
<sequence>LLKRRMELRSNIEYFCSDCIKEKYPRAGTFTPDEVKASSHVKANFDREHMWLVVGKVTEQGVVGTVDNDPTRSGSPPYGAEVFIAFGKIEDIGKF</sequence>
<evidence type="ECO:0000313" key="1">
    <source>
        <dbReference type="EMBL" id="GAI50210.1"/>
    </source>
</evidence>
<comment type="caution">
    <text evidence="1">The sequence shown here is derived from an EMBL/GenBank/DDBJ whole genome shotgun (WGS) entry which is preliminary data.</text>
</comment>
<protein>
    <submittedName>
        <fullName evidence="1">Uncharacterized protein</fullName>
    </submittedName>
</protein>
<organism evidence="1">
    <name type="scientific">marine sediment metagenome</name>
    <dbReference type="NCBI Taxonomy" id="412755"/>
    <lineage>
        <taxon>unclassified sequences</taxon>
        <taxon>metagenomes</taxon>
        <taxon>ecological metagenomes</taxon>
    </lineage>
</organism>